<evidence type="ECO:0000256" key="1">
    <source>
        <dbReference type="SAM" id="Phobius"/>
    </source>
</evidence>
<sequence length="60" mass="6924">MINNISLHAIEPIKIFAEINQSEIYQIIFSVLNFVMAIIGTILSMVGRRWPKCVVKLEMF</sequence>
<feature type="transmembrane region" description="Helical" evidence="1">
    <location>
        <begin position="24"/>
        <end position="46"/>
    </location>
</feature>
<dbReference type="AlphaFoldDB" id="A0A0V0TS61"/>
<comment type="caution">
    <text evidence="2">The sequence shown here is derived from an EMBL/GenBank/DDBJ whole genome shotgun (WGS) entry which is preliminary data.</text>
</comment>
<keyword evidence="1" id="KW-1133">Transmembrane helix</keyword>
<dbReference type="Proteomes" id="UP000055048">
    <property type="component" value="Unassembled WGS sequence"/>
</dbReference>
<name>A0A0V0TS61_9BILA</name>
<proteinExistence type="predicted"/>
<protein>
    <submittedName>
        <fullName evidence="2">Uncharacterized protein</fullName>
    </submittedName>
</protein>
<organism evidence="2 3">
    <name type="scientific">Trichinella murrelli</name>
    <dbReference type="NCBI Taxonomy" id="144512"/>
    <lineage>
        <taxon>Eukaryota</taxon>
        <taxon>Metazoa</taxon>
        <taxon>Ecdysozoa</taxon>
        <taxon>Nematoda</taxon>
        <taxon>Enoplea</taxon>
        <taxon>Dorylaimia</taxon>
        <taxon>Trichinellida</taxon>
        <taxon>Trichinellidae</taxon>
        <taxon>Trichinella</taxon>
    </lineage>
</organism>
<evidence type="ECO:0000313" key="2">
    <source>
        <dbReference type="EMBL" id="KRX41861.1"/>
    </source>
</evidence>
<keyword evidence="1" id="KW-0812">Transmembrane</keyword>
<accession>A0A0V0TS61</accession>
<gene>
    <name evidence="2" type="ORF">T05_9827</name>
</gene>
<reference evidence="2 3" key="1">
    <citation type="submission" date="2015-01" db="EMBL/GenBank/DDBJ databases">
        <title>Evolution of Trichinella species and genotypes.</title>
        <authorList>
            <person name="Korhonen P.K."/>
            <person name="Edoardo P."/>
            <person name="Giuseppe L.R."/>
            <person name="Gasser R.B."/>
        </authorList>
    </citation>
    <scope>NUCLEOTIDE SEQUENCE [LARGE SCALE GENOMIC DNA]</scope>
    <source>
        <strain evidence="2">ISS417</strain>
    </source>
</reference>
<keyword evidence="3" id="KW-1185">Reference proteome</keyword>
<evidence type="ECO:0000313" key="3">
    <source>
        <dbReference type="Proteomes" id="UP000055048"/>
    </source>
</evidence>
<dbReference type="EMBL" id="JYDJ01000159">
    <property type="protein sequence ID" value="KRX41861.1"/>
    <property type="molecule type" value="Genomic_DNA"/>
</dbReference>
<keyword evidence="1" id="KW-0472">Membrane</keyword>